<dbReference type="GO" id="GO:0009274">
    <property type="term" value="C:peptidoglycan-based cell wall"/>
    <property type="evidence" value="ECO:0007669"/>
    <property type="project" value="UniProtKB-UniRule"/>
</dbReference>
<evidence type="ECO:0000256" key="17">
    <source>
        <dbReference type="ARBA" id="ARBA00023268"/>
    </source>
</evidence>
<keyword evidence="14 23" id="KW-0573">Peptidoglycan synthesis</keyword>
<comment type="similarity">
    <text evidence="4 23">In the C-terminal section; belongs to the transpeptidase family.</text>
</comment>
<dbReference type="PANTHER" id="PTHR32282">
    <property type="entry name" value="BINDING PROTEIN TRANSPEPTIDASE, PUTATIVE-RELATED"/>
    <property type="match status" value="1"/>
</dbReference>
<dbReference type="InterPro" id="IPR001264">
    <property type="entry name" value="Glyco_trans_51"/>
</dbReference>
<keyword evidence="30" id="KW-1185">Reference proteome</keyword>
<dbReference type="GO" id="GO:0008360">
    <property type="term" value="P:regulation of cell shape"/>
    <property type="evidence" value="ECO:0007669"/>
    <property type="project" value="UniProtKB-UniRule"/>
</dbReference>
<dbReference type="GO" id="GO:0046677">
    <property type="term" value="P:response to antibiotic"/>
    <property type="evidence" value="ECO:0007669"/>
    <property type="project" value="UniProtKB-UniRule"/>
</dbReference>
<evidence type="ECO:0000259" key="28">
    <source>
        <dbReference type="Pfam" id="PF14814"/>
    </source>
</evidence>
<keyword evidence="16" id="KW-0046">Antibiotic resistance</keyword>
<keyword evidence="15 25" id="KW-0472">Membrane</keyword>
<dbReference type="InterPro" id="IPR023346">
    <property type="entry name" value="Lysozyme-like_dom_sf"/>
</dbReference>
<dbReference type="GO" id="GO:0030288">
    <property type="term" value="C:outer membrane-bounded periplasmic space"/>
    <property type="evidence" value="ECO:0007669"/>
    <property type="project" value="TreeGrafter"/>
</dbReference>
<proteinExistence type="inferred from homology"/>
<name>A0A3E0X3H4_9GAMM</name>
<dbReference type="NCBIfam" id="TIGR02071">
    <property type="entry name" value="PBP_1b"/>
    <property type="match status" value="1"/>
</dbReference>
<keyword evidence="25" id="KW-1133">Transmembrane helix</keyword>
<evidence type="ECO:0000256" key="23">
    <source>
        <dbReference type="PIRNR" id="PIRNR002799"/>
    </source>
</evidence>
<keyword evidence="17" id="KW-0511">Multifunctional enzyme</keyword>
<comment type="caution">
    <text evidence="29">The sequence shown here is derived from an EMBL/GenBank/DDBJ whole genome shotgun (WGS) entry which is preliminary data.</text>
</comment>
<dbReference type="NCBIfam" id="TIGR02074">
    <property type="entry name" value="PBP_1a_fam"/>
    <property type="match status" value="1"/>
</dbReference>
<evidence type="ECO:0000256" key="10">
    <source>
        <dbReference type="ARBA" id="ARBA00022676"/>
    </source>
</evidence>
<evidence type="ECO:0000256" key="21">
    <source>
        <dbReference type="ARBA" id="ARBA00049902"/>
    </source>
</evidence>
<dbReference type="Pfam" id="PF00905">
    <property type="entry name" value="Transpeptidase"/>
    <property type="match status" value="1"/>
</dbReference>
<comment type="pathway">
    <text evidence="3 23">Cell wall biogenesis; peptidoglycan biosynthesis.</text>
</comment>
<dbReference type="Pfam" id="PF00912">
    <property type="entry name" value="Transgly"/>
    <property type="match status" value="1"/>
</dbReference>
<evidence type="ECO:0000256" key="2">
    <source>
        <dbReference type="ARBA" id="ARBA00004236"/>
    </source>
</evidence>
<evidence type="ECO:0000256" key="22">
    <source>
        <dbReference type="NCBIfam" id="TIGR02071"/>
    </source>
</evidence>
<keyword evidence="7" id="KW-1003">Cell membrane</keyword>
<evidence type="ECO:0000256" key="1">
    <source>
        <dbReference type="ARBA" id="ARBA00002624"/>
    </source>
</evidence>
<dbReference type="RefSeq" id="WP_116301017.1">
    <property type="nucleotide sequence ID" value="NZ_NFZV01000002.1"/>
</dbReference>
<feature type="active site" description="Proton donor; for transglycosylase activity" evidence="24">
    <location>
        <position position="188"/>
    </location>
</feature>
<dbReference type="GO" id="GO:0006508">
    <property type="term" value="P:proteolysis"/>
    <property type="evidence" value="ECO:0007669"/>
    <property type="project" value="UniProtKB-KW"/>
</dbReference>
<feature type="domain" description="Penicillin-binding protein transpeptidase" evidence="26">
    <location>
        <begin position="423"/>
        <end position="664"/>
    </location>
</feature>
<dbReference type="InterPro" id="IPR050396">
    <property type="entry name" value="Glycosyltr_51/Transpeptidase"/>
</dbReference>
<sequence length="764" mass="85062">MGSRKRRTQRKVAHARPKRSWLVYLLLLVVLSAPFAVGYVLWLDRQVVAQFEGKRWALPARVYARPLELYEGTRLRPQHLVAEFEALGYRPVAQSSAPGTYSRNGNEFRVTTRGFRFPDGEEQARRAVIRFEGNRVAALSAADGGELPILRLEPAIIGGIYPAHGEDRVLVRLEDVPPELIHALLVVEDRNFFQHRGISWSGIARAAVANVRAGRVVQGGSTITQQLVKNFYLTSDRTLRRKINEAIMALLLEYRYDKYEILEAYLNEVYLAQDGNRSIHGFGLAAEYYFSQPLEDLRLDQLAMMAGLVKGPSFYNPRRHPQRTKERRDLVLRMLHTYGSIDAETAQRAIARELDVSPAPHRSDNRYPAFMDLVQQHLRRDYRAEDLSSEGLQIFTTLVPHVQEAAQRSLDQRLQAIDSELQGAGVVVNVDDGTVAALIGGREAGYLGFNRAMQARRPVGSLIKPAVYLAALSRPDRYGLGSLVLDSPMEVQDAAGRRWEPKNYSGRYHGQVPLWQALANSYNVSTVWLGLDVGLPAVVDALERLGLRPPSRVYASLLLGAVNYTPLEVAQMYQTIASGGYQTPLRAVQSVMDAEGEVLQSYPLAVEQVFDGGEVFLLDYALRQAMRSGTGRSAGRHLPPGLTVAGKTGTTNDTRDSWFAGYSSDMLGVFWLGHDDNRSTGLTGASGALQVWGQTFASLELRPLPDSLPASVEMSWIEPASGLRAEEYCADVVQLPYIRGKMPPDAACVEDAQPRRGRFRGWFQ</sequence>
<organism evidence="29 30">
    <name type="scientific">Alkalilimnicola ehrlichii</name>
    <dbReference type="NCBI Taxonomy" id="351052"/>
    <lineage>
        <taxon>Bacteria</taxon>
        <taxon>Pseudomonadati</taxon>
        <taxon>Pseudomonadota</taxon>
        <taxon>Gammaproteobacteria</taxon>
        <taxon>Chromatiales</taxon>
        <taxon>Ectothiorhodospiraceae</taxon>
        <taxon>Alkalilimnicola</taxon>
    </lineage>
</organism>
<feature type="transmembrane region" description="Helical" evidence="25">
    <location>
        <begin position="21"/>
        <end position="42"/>
    </location>
</feature>
<evidence type="ECO:0000256" key="14">
    <source>
        <dbReference type="ARBA" id="ARBA00022984"/>
    </source>
</evidence>
<comment type="similarity">
    <text evidence="5 23">In the N-terminal section; belongs to the glycosyltransferase 51 family.</text>
</comment>
<evidence type="ECO:0000256" key="11">
    <source>
        <dbReference type="ARBA" id="ARBA00022679"/>
    </source>
</evidence>
<comment type="catalytic activity">
    <reaction evidence="21">
        <text>[GlcNAc-(1-&gt;4)-Mur2Ac(oyl-L-Ala-gamma-D-Glu-L-Lys-D-Ala-D-Ala)](n)-di-trans,octa-cis-undecaprenyl diphosphate + beta-D-GlcNAc-(1-&gt;4)-Mur2Ac(oyl-L-Ala-gamma-D-Glu-L-Lys-D-Ala-D-Ala)-di-trans,octa-cis-undecaprenyl diphosphate = [GlcNAc-(1-&gt;4)-Mur2Ac(oyl-L-Ala-gamma-D-Glu-L-Lys-D-Ala-D-Ala)](n+1)-di-trans,octa-cis-undecaprenyl diphosphate + di-trans,octa-cis-undecaprenyl diphosphate + H(+)</text>
        <dbReference type="Rhea" id="RHEA:23708"/>
        <dbReference type="Rhea" id="RHEA-COMP:9602"/>
        <dbReference type="Rhea" id="RHEA-COMP:9603"/>
        <dbReference type="ChEBI" id="CHEBI:15378"/>
        <dbReference type="ChEBI" id="CHEBI:58405"/>
        <dbReference type="ChEBI" id="CHEBI:60033"/>
        <dbReference type="ChEBI" id="CHEBI:78435"/>
        <dbReference type="EC" id="2.4.99.28"/>
    </reaction>
</comment>
<dbReference type="Pfam" id="PF14814">
    <property type="entry name" value="UB2H"/>
    <property type="match status" value="1"/>
</dbReference>
<dbReference type="OrthoDB" id="9766909at2"/>
<dbReference type="GO" id="GO:0009002">
    <property type="term" value="F:serine-type D-Ala-D-Ala carboxypeptidase activity"/>
    <property type="evidence" value="ECO:0007669"/>
    <property type="project" value="UniProtKB-EC"/>
</dbReference>
<feature type="domain" description="Bifunctional transglycosylase second" evidence="28">
    <location>
        <begin position="69"/>
        <end position="152"/>
    </location>
</feature>
<comment type="catalytic activity">
    <reaction evidence="20">
        <text>Preferential cleavage: (Ac)2-L-Lys-D-Ala-|-D-Ala. Also transpeptidation of peptidyl-alanyl moieties that are N-acyl substituents of D-alanine.</text>
        <dbReference type="EC" id="3.4.16.4"/>
    </reaction>
</comment>
<dbReference type="PIRSF" id="PIRSF002799">
    <property type="entry name" value="PBP_1b"/>
    <property type="match status" value="1"/>
</dbReference>
<keyword evidence="8" id="KW-0121">Carboxypeptidase</keyword>
<gene>
    <name evidence="29" type="ORF">CAL65_03690</name>
</gene>
<dbReference type="UniPathway" id="UPA00219"/>
<dbReference type="AlphaFoldDB" id="A0A3E0X3H4"/>
<feature type="active site" description="Acyl-ester intermediate; for transpeptidase activity" evidence="24">
    <location>
        <position position="461"/>
    </location>
</feature>
<evidence type="ECO:0000256" key="13">
    <source>
        <dbReference type="ARBA" id="ARBA00022960"/>
    </source>
</evidence>
<keyword evidence="18 23" id="KW-0961">Cell wall biogenesis/degradation</keyword>
<dbReference type="GO" id="GO:0071555">
    <property type="term" value="P:cell wall organization"/>
    <property type="evidence" value="ECO:0007669"/>
    <property type="project" value="UniProtKB-UniRule"/>
</dbReference>
<dbReference type="GO" id="GO:0008658">
    <property type="term" value="F:penicillin binding"/>
    <property type="evidence" value="ECO:0007669"/>
    <property type="project" value="UniProtKB-UniRule"/>
</dbReference>
<keyword evidence="12" id="KW-0378">Hydrolase</keyword>
<dbReference type="GO" id="GO:0008955">
    <property type="term" value="F:peptidoglycan glycosyltransferase activity"/>
    <property type="evidence" value="ECO:0007669"/>
    <property type="project" value="UniProtKB-UniRule"/>
</dbReference>
<dbReference type="GO" id="GO:0005886">
    <property type="term" value="C:plasma membrane"/>
    <property type="evidence" value="ECO:0007669"/>
    <property type="project" value="UniProtKB-SubCell"/>
</dbReference>
<dbReference type="InterPro" id="IPR011813">
    <property type="entry name" value="PBP_1b"/>
</dbReference>
<dbReference type="InterPro" id="IPR001460">
    <property type="entry name" value="PCN-bd_Tpept"/>
</dbReference>
<dbReference type="SUPFAM" id="SSF56601">
    <property type="entry name" value="beta-lactamase/transpeptidase-like"/>
    <property type="match status" value="1"/>
</dbReference>
<dbReference type="InterPro" id="IPR028166">
    <property type="entry name" value="UB2H"/>
</dbReference>
<feature type="domain" description="Glycosyl transferase family 51" evidence="27">
    <location>
        <begin position="164"/>
        <end position="334"/>
    </location>
</feature>
<keyword evidence="11 23" id="KW-0808">Transferase</keyword>
<reference evidence="30" key="1">
    <citation type="submission" date="2017-05" db="EMBL/GenBank/DDBJ databases">
        <authorList>
            <person name="Sharma S."/>
            <person name="Sidhu C."/>
            <person name="Pinnaka A.K."/>
        </authorList>
    </citation>
    <scope>NUCLEOTIDE SEQUENCE [LARGE SCALE GENOMIC DNA]</scope>
    <source>
        <strain evidence="30">AK93</strain>
    </source>
</reference>
<evidence type="ECO:0000256" key="18">
    <source>
        <dbReference type="ARBA" id="ARBA00023316"/>
    </source>
</evidence>
<evidence type="ECO:0000256" key="25">
    <source>
        <dbReference type="SAM" id="Phobius"/>
    </source>
</evidence>
<evidence type="ECO:0000256" key="24">
    <source>
        <dbReference type="PIRSR" id="PIRSR002799-1"/>
    </source>
</evidence>
<dbReference type="Gene3D" id="3.40.710.10">
    <property type="entry name" value="DD-peptidase/beta-lactamase superfamily"/>
    <property type="match status" value="1"/>
</dbReference>
<comment type="subcellular location">
    <subcellularLocation>
        <location evidence="2">Cell membrane</location>
    </subcellularLocation>
</comment>
<dbReference type="SUPFAM" id="SSF53955">
    <property type="entry name" value="Lysozyme-like"/>
    <property type="match status" value="1"/>
</dbReference>
<evidence type="ECO:0000256" key="6">
    <source>
        <dbReference type="ARBA" id="ARBA00018637"/>
    </source>
</evidence>
<accession>A0A3E0X3H4</accession>
<evidence type="ECO:0000259" key="27">
    <source>
        <dbReference type="Pfam" id="PF00912"/>
    </source>
</evidence>
<comment type="function">
    <text evidence="1 23">Cell wall formation. Synthesis of cross-linked peptidoglycan from the lipid intermediates. The enzyme has a penicillin-insensitive transglycosylase N-terminal domain (formation of linear glycan strands) and a penicillin-sensitive transpeptidase C-terminal domain (cross-linking of the peptide subunits).</text>
</comment>
<evidence type="ECO:0000256" key="5">
    <source>
        <dbReference type="ARBA" id="ARBA00007739"/>
    </source>
</evidence>
<evidence type="ECO:0000256" key="19">
    <source>
        <dbReference type="ARBA" id="ARBA00032454"/>
    </source>
</evidence>
<evidence type="ECO:0000256" key="7">
    <source>
        <dbReference type="ARBA" id="ARBA00022475"/>
    </source>
</evidence>
<keyword evidence="13 23" id="KW-0133">Cell shape</keyword>
<protein>
    <recommendedName>
        <fullName evidence="6 22">Penicillin-binding protein 1B</fullName>
        <shortName evidence="23">PBP-1b</shortName>
        <shortName evidence="23">PBP1b</shortName>
    </recommendedName>
    <alternativeName>
        <fullName evidence="19 23">Murein polymerase</fullName>
    </alternativeName>
</protein>
<evidence type="ECO:0000313" key="29">
    <source>
        <dbReference type="EMBL" id="RFA39006.1"/>
    </source>
</evidence>
<evidence type="ECO:0000256" key="3">
    <source>
        <dbReference type="ARBA" id="ARBA00004752"/>
    </source>
</evidence>
<evidence type="ECO:0000313" key="30">
    <source>
        <dbReference type="Proteomes" id="UP000256763"/>
    </source>
</evidence>
<dbReference type="Gene3D" id="3.30.2060.10">
    <property type="entry name" value="Penicillin-binding protein 1b domain"/>
    <property type="match status" value="1"/>
</dbReference>
<keyword evidence="9" id="KW-0645">Protease</keyword>
<dbReference type="GO" id="GO:0009252">
    <property type="term" value="P:peptidoglycan biosynthetic process"/>
    <property type="evidence" value="ECO:0007669"/>
    <property type="project" value="UniProtKB-UniRule"/>
</dbReference>
<keyword evidence="25" id="KW-0812">Transmembrane</keyword>
<dbReference type="InterPro" id="IPR036950">
    <property type="entry name" value="PBP_transglycosylase"/>
</dbReference>
<evidence type="ECO:0000256" key="8">
    <source>
        <dbReference type="ARBA" id="ARBA00022645"/>
    </source>
</evidence>
<evidence type="ECO:0000256" key="20">
    <source>
        <dbReference type="ARBA" id="ARBA00034000"/>
    </source>
</evidence>
<evidence type="ECO:0000256" key="4">
    <source>
        <dbReference type="ARBA" id="ARBA00007090"/>
    </source>
</evidence>
<evidence type="ECO:0000256" key="12">
    <source>
        <dbReference type="ARBA" id="ARBA00022801"/>
    </source>
</evidence>
<dbReference type="EMBL" id="NFZW01000002">
    <property type="protein sequence ID" value="RFA39006.1"/>
    <property type="molecule type" value="Genomic_DNA"/>
</dbReference>
<dbReference type="Proteomes" id="UP000256763">
    <property type="component" value="Unassembled WGS sequence"/>
</dbReference>
<dbReference type="FunFam" id="1.10.3810.10:FF:000001">
    <property type="entry name" value="Penicillin-binding protein 1A"/>
    <property type="match status" value="1"/>
</dbReference>
<dbReference type="InterPro" id="IPR012338">
    <property type="entry name" value="Beta-lactam/transpept-like"/>
</dbReference>
<keyword evidence="10 23" id="KW-0328">Glycosyltransferase</keyword>
<dbReference type="PANTHER" id="PTHR32282:SF11">
    <property type="entry name" value="PENICILLIN-BINDING PROTEIN 1B"/>
    <property type="match status" value="1"/>
</dbReference>
<evidence type="ECO:0000256" key="15">
    <source>
        <dbReference type="ARBA" id="ARBA00023136"/>
    </source>
</evidence>
<evidence type="ECO:0000259" key="26">
    <source>
        <dbReference type="Pfam" id="PF00905"/>
    </source>
</evidence>
<evidence type="ECO:0000256" key="16">
    <source>
        <dbReference type="ARBA" id="ARBA00023251"/>
    </source>
</evidence>
<dbReference type="Gene3D" id="1.10.3810.10">
    <property type="entry name" value="Biosynthetic peptidoglycan transglycosylase-like"/>
    <property type="match status" value="1"/>
</dbReference>
<evidence type="ECO:0000256" key="9">
    <source>
        <dbReference type="ARBA" id="ARBA00022670"/>
    </source>
</evidence>